<dbReference type="EMBL" id="CP001958">
    <property type="protein sequence ID" value="ADG96971.1"/>
    <property type="molecule type" value="Genomic_DNA"/>
</dbReference>
<dbReference type="AlphaFoldDB" id="D6ZBZ4"/>
<keyword evidence="2 7" id="KW-0813">Transport</keyword>
<evidence type="ECO:0000256" key="9">
    <source>
        <dbReference type="SAM" id="Phobius"/>
    </source>
</evidence>
<evidence type="ECO:0000256" key="5">
    <source>
        <dbReference type="ARBA" id="ARBA00022989"/>
    </source>
</evidence>
<dbReference type="GO" id="GO:0016020">
    <property type="term" value="C:membrane"/>
    <property type="evidence" value="ECO:0007669"/>
    <property type="project" value="InterPro"/>
</dbReference>
<feature type="transmembrane region" description="Helical" evidence="9">
    <location>
        <begin position="155"/>
        <end position="174"/>
    </location>
</feature>
<evidence type="ECO:0000256" key="7">
    <source>
        <dbReference type="RuleBase" id="RU000477"/>
    </source>
</evidence>
<keyword evidence="3 7" id="KW-0812">Transmembrane</keyword>
<dbReference type="PANTHER" id="PTHR45665:SF9">
    <property type="entry name" value="AQUAPORIN-8"/>
    <property type="match status" value="1"/>
</dbReference>
<dbReference type="HOGENOM" id="CLU_917959_0_0_11"/>
<evidence type="ECO:0000313" key="10">
    <source>
        <dbReference type="EMBL" id="ADG96971.1"/>
    </source>
</evidence>
<dbReference type="Gene3D" id="1.20.1080.10">
    <property type="entry name" value="Glycerol uptake facilitator protein"/>
    <property type="match status" value="1"/>
</dbReference>
<dbReference type="PANTHER" id="PTHR45665">
    <property type="entry name" value="AQUAPORIN-8"/>
    <property type="match status" value="1"/>
</dbReference>
<evidence type="ECO:0000256" key="2">
    <source>
        <dbReference type="ARBA" id="ARBA00022448"/>
    </source>
</evidence>
<evidence type="ECO:0000256" key="8">
    <source>
        <dbReference type="SAM" id="MobiDB-lite"/>
    </source>
</evidence>
<name>D6ZBZ4_SEGRD</name>
<dbReference type="eggNOG" id="COG0580">
    <property type="taxonomic scope" value="Bacteria"/>
</dbReference>
<dbReference type="SUPFAM" id="SSF81338">
    <property type="entry name" value="Aquaporin-like"/>
    <property type="match status" value="1"/>
</dbReference>
<dbReference type="GO" id="GO:0012505">
    <property type="term" value="C:endomembrane system"/>
    <property type="evidence" value="ECO:0007669"/>
    <property type="project" value="UniProtKB-SubCell"/>
</dbReference>
<feature type="transmembrane region" description="Helical" evidence="9">
    <location>
        <begin position="101"/>
        <end position="123"/>
    </location>
</feature>
<keyword evidence="6 9" id="KW-0472">Membrane</keyword>
<dbReference type="InterPro" id="IPR023271">
    <property type="entry name" value="Aquaporin-like"/>
</dbReference>
<keyword evidence="5 9" id="KW-1133">Transmembrane helix</keyword>
<dbReference type="RefSeq" id="WP_013137427.1">
    <property type="nucleotide sequence ID" value="NC_014168.1"/>
</dbReference>
<organism evidence="10 11">
    <name type="scientific">Segniliparus rotundus (strain ATCC BAA-972 / CDC 1076 / CIP 108378 / DSM 44985 / JCM 13578)</name>
    <dbReference type="NCBI Taxonomy" id="640132"/>
    <lineage>
        <taxon>Bacteria</taxon>
        <taxon>Bacillati</taxon>
        <taxon>Actinomycetota</taxon>
        <taxon>Actinomycetes</taxon>
        <taxon>Mycobacteriales</taxon>
        <taxon>Segniliparaceae</taxon>
        <taxon>Segniliparus</taxon>
    </lineage>
</organism>
<dbReference type="InterPro" id="IPR034294">
    <property type="entry name" value="Aquaporin_transptr"/>
</dbReference>
<accession>D6ZBZ4</accession>
<comment type="similarity">
    <text evidence="7">Belongs to the MIP/aquaporin (TC 1.A.8) family.</text>
</comment>
<keyword evidence="4" id="KW-0677">Repeat</keyword>
<sequence>MTDHEIEAHEALVPELEEVEEFDDEGPELADGGIVRRILAEFLGAFFLALVIATASGPTAPVLVGLTAAVLFFLFGPVSGGHFTPVVTAALGLLGRIRAELAWVYVFVQFAAGFAAFALVWALRPPLDDAARGALRASVDTLVGAVGGQVPWFPAHWPLLLLLSVLLVAVVLAARSAFGQGSQAAAWIGGVVGATFWLGNAIYPAASVPAVVFNGYASAFRALPVLVLFPLIGAYVGALVYREIVVAHPAEAEEDFVDETDFVDEAEPVAADEAELVDTPAEQGEDGHGTADEDEDSQPHESS</sequence>
<dbReference type="STRING" id="640132.Srot_0484"/>
<comment type="subcellular location">
    <subcellularLocation>
        <location evidence="1">Endomembrane system</location>
        <topology evidence="1">Multi-pass membrane protein</topology>
    </subcellularLocation>
</comment>
<evidence type="ECO:0000256" key="6">
    <source>
        <dbReference type="ARBA" id="ARBA00023136"/>
    </source>
</evidence>
<dbReference type="KEGG" id="srt:Srot_0484"/>
<evidence type="ECO:0000256" key="4">
    <source>
        <dbReference type="ARBA" id="ARBA00022737"/>
    </source>
</evidence>
<evidence type="ECO:0000256" key="3">
    <source>
        <dbReference type="ARBA" id="ARBA00022692"/>
    </source>
</evidence>
<feature type="transmembrane region" description="Helical" evidence="9">
    <location>
        <begin position="218"/>
        <end position="241"/>
    </location>
</feature>
<dbReference type="PRINTS" id="PR00783">
    <property type="entry name" value="MINTRINSICP"/>
</dbReference>
<feature type="compositionally biased region" description="Acidic residues" evidence="8">
    <location>
        <begin position="261"/>
        <end position="276"/>
    </location>
</feature>
<keyword evidence="11" id="KW-1185">Reference proteome</keyword>
<proteinExistence type="inferred from homology"/>
<dbReference type="InterPro" id="IPR000425">
    <property type="entry name" value="MIP"/>
</dbReference>
<feature type="transmembrane region" description="Helical" evidence="9">
    <location>
        <begin position="62"/>
        <end position="94"/>
    </location>
</feature>
<reference evidence="10 11" key="1">
    <citation type="journal article" date="2010" name="Stand. Genomic Sci.">
        <title>Complete genome sequence of Segniliparus rotundus type strain (CDC 1076).</title>
        <authorList>
            <person name="Sikorski J."/>
            <person name="Lapidus A."/>
            <person name="Copeland A."/>
            <person name="Misra M."/>
            <person name="Glavina Del Rio T."/>
            <person name="Nolan M."/>
            <person name="Lucas S."/>
            <person name="Chen F."/>
            <person name="Tice H."/>
            <person name="Cheng J.F."/>
            <person name="Jando M."/>
            <person name="Schneider S."/>
            <person name="Bruce D."/>
            <person name="Goodwin L."/>
            <person name="Pitluck S."/>
            <person name="Liolios K."/>
            <person name="Mikhailova N."/>
            <person name="Pati A."/>
            <person name="Ivanova N."/>
            <person name="Mavromatis K."/>
            <person name="Chen A."/>
            <person name="Palaniappan K."/>
            <person name="Chertkov O."/>
            <person name="Land M."/>
            <person name="Hauser L."/>
            <person name="Chang Y.J."/>
            <person name="Jeffries C.D."/>
            <person name="Brettin T."/>
            <person name="Detter J.C."/>
            <person name="Han C."/>
            <person name="Rohde M."/>
            <person name="Goker M."/>
            <person name="Bristow J."/>
            <person name="Eisen J.A."/>
            <person name="Markowitz V."/>
            <person name="Hugenholtz P."/>
            <person name="Kyrpides N.C."/>
            <person name="Klenk H.P."/>
        </authorList>
    </citation>
    <scope>NUCLEOTIDE SEQUENCE [LARGE SCALE GENOMIC DNA]</scope>
    <source>
        <strain evidence="11">ATCC BAA-972 / CDC 1076 / CIP 108378 / DSM 44985 / JCM 13578</strain>
    </source>
</reference>
<dbReference type="GO" id="GO:0019755">
    <property type="term" value="P:one-carbon compound transport"/>
    <property type="evidence" value="ECO:0007669"/>
    <property type="project" value="UniProtKB-ARBA"/>
</dbReference>
<dbReference type="Proteomes" id="UP000002247">
    <property type="component" value="Chromosome"/>
</dbReference>
<evidence type="ECO:0000256" key="1">
    <source>
        <dbReference type="ARBA" id="ARBA00004127"/>
    </source>
</evidence>
<dbReference type="OrthoDB" id="9807293at2"/>
<feature type="region of interest" description="Disordered" evidence="8">
    <location>
        <begin position="261"/>
        <end position="303"/>
    </location>
</feature>
<gene>
    <name evidence="10" type="ordered locus">Srot_0484</name>
</gene>
<feature type="compositionally biased region" description="Basic and acidic residues" evidence="8">
    <location>
        <begin position="285"/>
        <end position="303"/>
    </location>
</feature>
<dbReference type="Pfam" id="PF00230">
    <property type="entry name" value="MIP"/>
    <property type="match status" value="1"/>
</dbReference>
<dbReference type="GO" id="GO:0005737">
    <property type="term" value="C:cytoplasm"/>
    <property type="evidence" value="ECO:0007669"/>
    <property type="project" value="UniProtKB-ARBA"/>
</dbReference>
<dbReference type="GO" id="GO:0015250">
    <property type="term" value="F:water channel activity"/>
    <property type="evidence" value="ECO:0007669"/>
    <property type="project" value="TreeGrafter"/>
</dbReference>
<evidence type="ECO:0000313" key="11">
    <source>
        <dbReference type="Proteomes" id="UP000002247"/>
    </source>
</evidence>
<feature type="transmembrane region" description="Helical" evidence="9">
    <location>
        <begin position="186"/>
        <end position="206"/>
    </location>
</feature>
<protein>
    <submittedName>
        <fullName evidence="10">Aquaporin</fullName>
    </submittedName>
</protein>